<evidence type="ECO:0000313" key="2">
    <source>
        <dbReference type="Proteomes" id="UP000092594"/>
    </source>
</evidence>
<name>A0AB36DWK9_9PAST</name>
<proteinExistence type="predicted"/>
<evidence type="ECO:0000313" key="1">
    <source>
        <dbReference type="EMBL" id="OBX01555.1"/>
    </source>
</evidence>
<dbReference type="RefSeq" id="WP_065230992.1">
    <property type="nucleotide sequence ID" value="NZ_JTJP01000065.1"/>
</dbReference>
<protein>
    <submittedName>
        <fullName evidence="1">Uncharacterized protein</fullName>
    </submittedName>
</protein>
<organism evidence="1 2">
    <name type="scientific">Gallibacterium genomosp. 1</name>
    <dbReference type="NCBI Taxonomy" id="155515"/>
    <lineage>
        <taxon>Bacteria</taxon>
        <taxon>Pseudomonadati</taxon>
        <taxon>Pseudomonadota</taxon>
        <taxon>Gammaproteobacteria</taxon>
        <taxon>Pasteurellales</taxon>
        <taxon>Pasteurellaceae</taxon>
        <taxon>Gallibacterium</taxon>
    </lineage>
</organism>
<dbReference type="EMBL" id="JTJQ01000013">
    <property type="protein sequence ID" value="OBX01555.1"/>
    <property type="molecule type" value="Genomic_DNA"/>
</dbReference>
<dbReference type="AlphaFoldDB" id="A0AB36DWK9"/>
<gene>
    <name evidence="1" type="ORF">QV05_04960</name>
</gene>
<dbReference type="Proteomes" id="UP000092594">
    <property type="component" value="Unassembled WGS sequence"/>
</dbReference>
<sequence>MLVNGEQAIGLVYDLLFEKKWLVEKAEKLPLDPLSEKEAVMFLATLDQQSETTWLQLTPNQRSTANGLIMDFIAKCLTTSREWNVPDDLSPPEQAIHIFKQEIERSHFSLLILN</sequence>
<accession>A0AB36DWK9</accession>
<reference evidence="1 2" key="1">
    <citation type="submission" date="2014-11" db="EMBL/GenBank/DDBJ databases">
        <title>Pan-genome of Gallibacterium spp.</title>
        <authorList>
            <person name="Kudirkiene E."/>
            <person name="Bojesen A.M."/>
        </authorList>
    </citation>
    <scope>NUCLEOTIDE SEQUENCE [LARGE SCALE GENOMIC DNA]</scope>
    <source>
        <strain evidence="1 2">Gerl. 2740/89</strain>
    </source>
</reference>
<keyword evidence="2" id="KW-1185">Reference proteome</keyword>
<comment type="caution">
    <text evidence="1">The sequence shown here is derived from an EMBL/GenBank/DDBJ whole genome shotgun (WGS) entry which is preliminary data.</text>
</comment>